<evidence type="ECO:0008006" key="3">
    <source>
        <dbReference type="Google" id="ProtNLM"/>
    </source>
</evidence>
<reference evidence="1 2" key="1">
    <citation type="journal article" date="2014" name="Nature">
        <title>An environmental bacterial taxon with a large and distinct metabolic repertoire.</title>
        <authorList>
            <person name="Wilson M.C."/>
            <person name="Mori T."/>
            <person name="Ruckert C."/>
            <person name="Uria A.R."/>
            <person name="Helf M.J."/>
            <person name="Takada K."/>
            <person name="Gernert C."/>
            <person name="Steffens U.A."/>
            <person name="Heycke N."/>
            <person name="Schmitt S."/>
            <person name="Rinke C."/>
            <person name="Helfrich E.J."/>
            <person name="Brachmann A.O."/>
            <person name="Gurgui C."/>
            <person name="Wakimoto T."/>
            <person name="Kracht M."/>
            <person name="Crusemann M."/>
            <person name="Hentschel U."/>
            <person name="Abe I."/>
            <person name="Matsunaga S."/>
            <person name="Kalinowski J."/>
            <person name="Takeyama H."/>
            <person name="Piel J."/>
        </authorList>
    </citation>
    <scope>NUCLEOTIDE SEQUENCE [LARGE SCALE GENOMIC DNA]</scope>
    <source>
        <strain evidence="2">TSY1</strain>
    </source>
</reference>
<dbReference type="InterPro" id="IPR039498">
    <property type="entry name" value="NTP_transf_5"/>
</dbReference>
<dbReference type="EMBL" id="AZHW01000154">
    <property type="protein sequence ID" value="ETX02340.1"/>
    <property type="molecule type" value="Genomic_DNA"/>
</dbReference>
<proteinExistence type="predicted"/>
<protein>
    <recommendedName>
        <fullName evidence="3">Nucleotidyltransferase family protein</fullName>
    </recommendedName>
</protein>
<dbReference type="Gene3D" id="3.30.460.40">
    <property type="match status" value="1"/>
</dbReference>
<accession>W4LWP7</accession>
<evidence type="ECO:0000313" key="2">
    <source>
        <dbReference type="Proteomes" id="UP000019141"/>
    </source>
</evidence>
<evidence type="ECO:0000313" key="1">
    <source>
        <dbReference type="EMBL" id="ETX02340.1"/>
    </source>
</evidence>
<gene>
    <name evidence="1" type="ORF">ETSY1_03975</name>
</gene>
<organism evidence="1 2">
    <name type="scientific">Entotheonella factor</name>
    <dbReference type="NCBI Taxonomy" id="1429438"/>
    <lineage>
        <taxon>Bacteria</taxon>
        <taxon>Pseudomonadati</taxon>
        <taxon>Nitrospinota/Tectimicrobiota group</taxon>
        <taxon>Candidatus Tectimicrobiota</taxon>
        <taxon>Candidatus Entotheonellia</taxon>
        <taxon>Candidatus Entotheonellales</taxon>
        <taxon>Candidatus Entotheonellaceae</taxon>
        <taxon>Candidatus Entotheonella</taxon>
    </lineage>
</organism>
<keyword evidence="2" id="KW-1185">Reference proteome</keyword>
<name>W4LWP7_ENTF1</name>
<dbReference type="Pfam" id="PF14907">
    <property type="entry name" value="NTP_transf_5"/>
    <property type="match status" value="1"/>
</dbReference>
<sequence>MATHVAMRNIALTQELLRLLELLRTHHIDALTFKGPALTSLLYGNLMFRLFGDLDILVHQQDLLRARDLLLAHGYRLPLMSEKQPSEAEILQHGHALHVEHETNHALVDLHWRLGGSLSPLPLTFEYLWQHQQSMPLLDTSVKTFPTEELMIYLCVHGAKHFWYKLGWICDVAALIRNQPTLLNDTFMDRVKAHGAERMVLLGLLAAKQYFGTPLPEAILRQAKADSTVTFLLQEVHQRLFVPSPDTYEHIGPRLYRRYLQLRMRERLRDQAPLLLAIMNSILRPTQQDREVLHLPPWASCFYYLVRPVHWLQRRGVQWLQNL</sequence>
<dbReference type="AlphaFoldDB" id="W4LWP7"/>
<dbReference type="Proteomes" id="UP000019141">
    <property type="component" value="Unassembled WGS sequence"/>
</dbReference>
<dbReference type="HOGENOM" id="CLU_036186_0_0_7"/>
<comment type="caution">
    <text evidence="1">The sequence shown here is derived from an EMBL/GenBank/DDBJ whole genome shotgun (WGS) entry which is preliminary data.</text>
</comment>